<name>A0A814VNT8_ADIRI</name>
<keyword evidence="1" id="KW-1133">Transmembrane helix</keyword>
<dbReference type="AlphaFoldDB" id="A0A814VNT8"/>
<keyword evidence="1" id="KW-0812">Transmembrane</keyword>
<proteinExistence type="predicted"/>
<protein>
    <submittedName>
        <fullName evidence="2">Uncharacterized protein</fullName>
    </submittedName>
</protein>
<dbReference type="Proteomes" id="UP000663852">
    <property type="component" value="Unassembled WGS sequence"/>
</dbReference>
<evidence type="ECO:0000313" key="3">
    <source>
        <dbReference type="Proteomes" id="UP000663852"/>
    </source>
</evidence>
<keyword evidence="1" id="KW-0472">Membrane</keyword>
<evidence type="ECO:0000256" key="1">
    <source>
        <dbReference type="SAM" id="Phobius"/>
    </source>
</evidence>
<accession>A0A814VNT8</accession>
<evidence type="ECO:0000313" key="2">
    <source>
        <dbReference type="EMBL" id="CAF1187938.1"/>
    </source>
</evidence>
<dbReference type="EMBL" id="CAJNOJ010000141">
    <property type="protein sequence ID" value="CAF1187938.1"/>
    <property type="molecule type" value="Genomic_DNA"/>
</dbReference>
<sequence>MAFALKKPQGIPSVVFKSHFLSLGSMRASYKEITESIISNGVITLITVLLLISKYLWCEGFHATVLTRKGHLNIRGTLVLTKSHMG</sequence>
<reference evidence="2" key="1">
    <citation type="submission" date="2021-02" db="EMBL/GenBank/DDBJ databases">
        <authorList>
            <person name="Nowell W R."/>
        </authorList>
    </citation>
    <scope>NUCLEOTIDE SEQUENCE</scope>
</reference>
<comment type="caution">
    <text evidence="2">The sequence shown here is derived from an EMBL/GenBank/DDBJ whole genome shotgun (WGS) entry which is preliminary data.</text>
</comment>
<organism evidence="2 3">
    <name type="scientific">Adineta ricciae</name>
    <name type="common">Rotifer</name>
    <dbReference type="NCBI Taxonomy" id="249248"/>
    <lineage>
        <taxon>Eukaryota</taxon>
        <taxon>Metazoa</taxon>
        <taxon>Spiralia</taxon>
        <taxon>Gnathifera</taxon>
        <taxon>Rotifera</taxon>
        <taxon>Eurotatoria</taxon>
        <taxon>Bdelloidea</taxon>
        <taxon>Adinetida</taxon>
        <taxon>Adinetidae</taxon>
        <taxon>Adineta</taxon>
    </lineage>
</organism>
<gene>
    <name evidence="2" type="ORF">EDS130_LOCUS24631</name>
</gene>
<feature type="transmembrane region" description="Helical" evidence="1">
    <location>
        <begin position="37"/>
        <end position="57"/>
    </location>
</feature>